<dbReference type="EMBL" id="JAGKSQ010000002">
    <property type="protein sequence ID" value="MBP3950515.1"/>
    <property type="molecule type" value="Genomic_DNA"/>
</dbReference>
<evidence type="ECO:0000313" key="1">
    <source>
        <dbReference type="EMBL" id="MBP3950515.1"/>
    </source>
</evidence>
<keyword evidence="2" id="KW-1185">Reference proteome</keyword>
<comment type="caution">
    <text evidence="1">The sequence shown here is derived from an EMBL/GenBank/DDBJ whole genome shotgun (WGS) entry which is preliminary data.</text>
</comment>
<reference evidence="1" key="1">
    <citation type="submission" date="2021-03" db="EMBL/GenBank/DDBJ databases">
        <title>Bacillus suaedae sp. nov., isolated from Suaeda aralocaspica.</title>
        <authorList>
            <person name="Lei R.F.R."/>
        </authorList>
    </citation>
    <scope>NUCLEOTIDE SEQUENCE</scope>
    <source>
        <strain evidence="1">YZJH907-2</strain>
    </source>
</reference>
<dbReference type="SUPFAM" id="SSF140663">
    <property type="entry name" value="TTHA0068-like"/>
    <property type="match status" value="1"/>
</dbReference>
<dbReference type="PANTHER" id="PTHR34796">
    <property type="entry name" value="EXPRESSED PROTEIN"/>
    <property type="match status" value="1"/>
</dbReference>
<proteinExistence type="predicted"/>
<dbReference type="PANTHER" id="PTHR34796:SF1">
    <property type="entry name" value="EXPRESSED PROTEIN"/>
    <property type="match status" value="1"/>
</dbReference>
<evidence type="ECO:0000313" key="2">
    <source>
        <dbReference type="Proteomes" id="UP000678228"/>
    </source>
</evidence>
<dbReference type="Pfam" id="PF03745">
    <property type="entry name" value="DUF309"/>
    <property type="match status" value="1"/>
</dbReference>
<name>A0A941AMH2_9BACI</name>
<accession>A0A941AMH2</accession>
<dbReference type="Proteomes" id="UP000678228">
    <property type="component" value="Unassembled WGS sequence"/>
</dbReference>
<sequence>MYPKSYLDYLIYFHVQRDYFECHEVLEEYWKDQPRHARKRHWVGLIQIAVGLYHHRRGNIQGAKRMYQKASMIIERYSIEITTLGLNVQILIQQLKTLQQINQFYDDIRLPMNDELVQECKRRCRQLGLEWDDSVKKVPDEILHKHIKRDRTEVIQERFNQILIRKQQKEEKSD</sequence>
<dbReference type="InterPro" id="IPR023203">
    <property type="entry name" value="TTHA0068_sf"/>
</dbReference>
<dbReference type="RefSeq" id="WP_210596153.1">
    <property type="nucleotide sequence ID" value="NZ_JAGKSQ010000002.1"/>
</dbReference>
<protein>
    <submittedName>
        <fullName evidence="1">DUF309 domain-containing protein</fullName>
    </submittedName>
</protein>
<organism evidence="1 2">
    <name type="scientific">Halalkalibacter suaedae</name>
    <dbReference type="NCBI Taxonomy" id="2822140"/>
    <lineage>
        <taxon>Bacteria</taxon>
        <taxon>Bacillati</taxon>
        <taxon>Bacillota</taxon>
        <taxon>Bacilli</taxon>
        <taxon>Bacillales</taxon>
        <taxon>Bacillaceae</taxon>
        <taxon>Halalkalibacter</taxon>
    </lineage>
</organism>
<dbReference type="InterPro" id="IPR005500">
    <property type="entry name" value="DUF309"/>
</dbReference>
<dbReference type="AlphaFoldDB" id="A0A941AMH2"/>
<gene>
    <name evidence="1" type="ORF">J7W16_05165</name>
</gene>
<dbReference type="Gene3D" id="1.10.3450.10">
    <property type="entry name" value="TTHA0068-like"/>
    <property type="match status" value="1"/>
</dbReference>